<evidence type="ECO:0000313" key="3">
    <source>
        <dbReference type="Proteomes" id="UP001256711"/>
    </source>
</evidence>
<evidence type="ECO:0000256" key="1">
    <source>
        <dbReference type="ARBA" id="ARBA00010751"/>
    </source>
</evidence>
<organism evidence="2 3">
    <name type="scientific">Enterococcus asini</name>
    <dbReference type="NCBI Taxonomy" id="57732"/>
    <lineage>
        <taxon>Bacteria</taxon>
        <taxon>Bacillati</taxon>
        <taxon>Bacillota</taxon>
        <taxon>Bacilli</taxon>
        <taxon>Lactobacillales</taxon>
        <taxon>Enterococcaceae</taxon>
        <taxon>Enterococcus</taxon>
    </lineage>
</organism>
<sequence>MMRRFDDKYDEGKEAARRMKEIILSTGNINRSYVVRDVIYVAEKFTVDLFDAEVNVDEAMDAAKVHLQEKAARYGADAVINCHFDHEHHTENGQTHSQIFAYGTVVQFIQSTIGG</sequence>
<dbReference type="InterPro" id="IPR035439">
    <property type="entry name" value="UPF0145_dom_sf"/>
</dbReference>
<evidence type="ECO:0000313" key="2">
    <source>
        <dbReference type="EMBL" id="MDT2810573.1"/>
    </source>
</evidence>
<dbReference type="AlphaFoldDB" id="A0AAW8TWC2"/>
<reference evidence="2" key="1">
    <citation type="submission" date="2023-03" db="EMBL/GenBank/DDBJ databases">
        <authorList>
            <person name="Shen W."/>
            <person name="Cai J."/>
        </authorList>
    </citation>
    <scope>NUCLEOTIDE SEQUENCE</scope>
    <source>
        <strain evidence="2">B226-2</strain>
    </source>
</reference>
<dbReference type="SUPFAM" id="SSF117782">
    <property type="entry name" value="YbjQ-like"/>
    <property type="match status" value="1"/>
</dbReference>
<dbReference type="EMBL" id="JARQBJ010000003">
    <property type="protein sequence ID" value="MDT2810573.1"/>
    <property type="molecule type" value="Genomic_DNA"/>
</dbReference>
<comment type="caution">
    <text evidence="2">The sequence shown here is derived from an EMBL/GenBank/DDBJ whole genome shotgun (WGS) entry which is preliminary data.</text>
</comment>
<protein>
    <submittedName>
        <fullName evidence="2">Heavy metal-binding domain-containing protein</fullName>
    </submittedName>
</protein>
<accession>A0AAW8TWC2</accession>
<name>A0AAW8TWC2_9ENTE</name>
<proteinExistence type="inferred from homology"/>
<dbReference type="Pfam" id="PF01906">
    <property type="entry name" value="YbjQ_1"/>
    <property type="match status" value="1"/>
</dbReference>
<dbReference type="InterPro" id="IPR002765">
    <property type="entry name" value="UPF0145_YbjQ-like"/>
</dbReference>
<gene>
    <name evidence="2" type="ORF">P7H43_08745</name>
</gene>
<dbReference type="Proteomes" id="UP001256711">
    <property type="component" value="Unassembled WGS sequence"/>
</dbReference>
<comment type="similarity">
    <text evidence="1">Belongs to the UPF0145 family.</text>
</comment>
<dbReference type="Gene3D" id="3.30.110.70">
    <property type="entry name" value="Hypothetical protein apc22750. Chain B"/>
    <property type="match status" value="1"/>
</dbReference>